<feature type="transmembrane region" description="Helical" evidence="10">
    <location>
        <begin position="93"/>
        <end position="116"/>
    </location>
</feature>
<dbReference type="EMBL" id="BANC01000162">
    <property type="protein sequence ID" value="GAN82135.1"/>
    <property type="molecule type" value="Genomic_DNA"/>
</dbReference>
<name>A0A0D6PK28_9PROT</name>
<keyword evidence="7 10" id="KW-0406">Ion transport</keyword>
<dbReference type="NCBIfam" id="NF001843">
    <property type="entry name" value="PRK00567.1-4"/>
    <property type="match status" value="1"/>
</dbReference>
<dbReference type="PROSITE" id="PS01327">
    <property type="entry name" value="MSCL"/>
    <property type="match status" value="1"/>
</dbReference>
<comment type="similarity">
    <text evidence="2 10">Belongs to the MscL family.</text>
</comment>
<feature type="transmembrane region" description="Helical" evidence="10">
    <location>
        <begin position="23"/>
        <end position="46"/>
    </location>
</feature>
<evidence type="ECO:0000256" key="4">
    <source>
        <dbReference type="ARBA" id="ARBA00022475"/>
    </source>
</evidence>
<keyword evidence="3 10" id="KW-0813">Transport</keyword>
<proteinExistence type="inferred from homology"/>
<gene>
    <name evidence="10" type="primary">mscL</name>
    <name evidence="11" type="ORF">Aam_165_002</name>
</gene>
<sequence length="154" mass="16541">MSDSSKFPVHLAKPSWMDDFKAFIMRGNVVDLAVGVVIGAAFTGIVKSLVSDIINPIIGLITGGVNFSNHFLVLKGTHVATLAEAQKAGDVTLNYGVFINTVINFLIVAAVIFWVVRLIQRVYKTPTPPAAAPAPTPTETLLTEIRDLLKDKPA</sequence>
<keyword evidence="12" id="KW-1185">Reference proteome</keyword>
<evidence type="ECO:0000313" key="11">
    <source>
        <dbReference type="EMBL" id="GAN82135.1"/>
    </source>
</evidence>
<dbReference type="InterPro" id="IPR001185">
    <property type="entry name" value="MS_channel"/>
</dbReference>
<evidence type="ECO:0000256" key="1">
    <source>
        <dbReference type="ARBA" id="ARBA00004651"/>
    </source>
</evidence>
<dbReference type="HAMAP" id="MF_00115">
    <property type="entry name" value="MscL"/>
    <property type="match status" value="1"/>
</dbReference>
<evidence type="ECO:0000313" key="12">
    <source>
        <dbReference type="Proteomes" id="UP000032668"/>
    </source>
</evidence>
<dbReference type="OrthoDB" id="9810350at2"/>
<evidence type="ECO:0000256" key="3">
    <source>
        <dbReference type="ARBA" id="ARBA00022448"/>
    </source>
</evidence>
<dbReference type="Gene3D" id="1.10.1200.120">
    <property type="entry name" value="Large-conductance mechanosensitive channel, MscL, domain 1"/>
    <property type="match status" value="1"/>
</dbReference>
<organism evidence="11 12">
    <name type="scientific">Acidocella aminolytica 101 = DSM 11237</name>
    <dbReference type="NCBI Taxonomy" id="1120923"/>
    <lineage>
        <taxon>Bacteria</taxon>
        <taxon>Pseudomonadati</taxon>
        <taxon>Pseudomonadota</taxon>
        <taxon>Alphaproteobacteria</taxon>
        <taxon>Acetobacterales</taxon>
        <taxon>Acidocellaceae</taxon>
        <taxon>Acidocella</taxon>
    </lineage>
</organism>
<reference evidence="11 12" key="1">
    <citation type="submission" date="2012-11" db="EMBL/GenBank/DDBJ databases">
        <title>Whole genome sequence of Acidocella aminolytica 101 = DSM 11237.</title>
        <authorList>
            <person name="Azuma Y."/>
            <person name="Higashiura N."/>
            <person name="Hirakawa H."/>
            <person name="Matsushita K."/>
        </authorList>
    </citation>
    <scope>NUCLEOTIDE SEQUENCE [LARGE SCALE GENOMIC DNA]</scope>
    <source>
        <strain evidence="12">101 / DSM 11237</strain>
    </source>
</reference>
<dbReference type="InterPro" id="IPR036019">
    <property type="entry name" value="MscL_channel"/>
</dbReference>
<comment type="subunit">
    <text evidence="10">Homopentamer.</text>
</comment>
<evidence type="ECO:0000256" key="8">
    <source>
        <dbReference type="ARBA" id="ARBA00023136"/>
    </source>
</evidence>
<dbReference type="InterPro" id="IPR019823">
    <property type="entry name" value="Mechanosensitive_channel_CS"/>
</dbReference>
<dbReference type="NCBIfam" id="NF010557">
    <property type="entry name" value="PRK13952.1"/>
    <property type="match status" value="1"/>
</dbReference>
<evidence type="ECO:0000256" key="10">
    <source>
        <dbReference type="HAMAP-Rule" id="MF_00115"/>
    </source>
</evidence>
<dbReference type="InterPro" id="IPR037673">
    <property type="entry name" value="MSC/AndL"/>
</dbReference>
<keyword evidence="5 10" id="KW-0812">Transmembrane</keyword>
<dbReference type="Pfam" id="PF01741">
    <property type="entry name" value="MscL"/>
    <property type="match status" value="1"/>
</dbReference>
<feature type="transmembrane region" description="Helical" evidence="10">
    <location>
        <begin position="53"/>
        <end position="73"/>
    </location>
</feature>
<evidence type="ECO:0000256" key="7">
    <source>
        <dbReference type="ARBA" id="ARBA00023065"/>
    </source>
</evidence>
<dbReference type="AlphaFoldDB" id="A0A0D6PK28"/>
<dbReference type="STRING" id="1120923.SAMN02746095_02488"/>
<dbReference type="PANTHER" id="PTHR30266">
    <property type="entry name" value="MECHANOSENSITIVE CHANNEL MSCL"/>
    <property type="match status" value="1"/>
</dbReference>
<keyword evidence="4 10" id="KW-1003">Cell membrane</keyword>
<dbReference type="PANTHER" id="PTHR30266:SF2">
    <property type="entry name" value="LARGE-CONDUCTANCE MECHANOSENSITIVE CHANNEL"/>
    <property type="match status" value="1"/>
</dbReference>
<evidence type="ECO:0000256" key="6">
    <source>
        <dbReference type="ARBA" id="ARBA00022989"/>
    </source>
</evidence>
<dbReference type="GO" id="GO:0008381">
    <property type="term" value="F:mechanosensitive monoatomic ion channel activity"/>
    <property type="evidence" value="ECO:0007669"/>
    <property type="project" value="UniProtKB-UniRule"/>
</dbReference>
<keyword evidence="8 10" id="KW-0472">Membrane</keyword>
<keyword evidence="10" id="KW-0997">Cell inner membrane</keyword>
<evidence type="ECO:0000256" key="5">
    <source>
        <dbReference type="ARBA" id="ARBA00022692"/>
    </source>
</evidence>
<protein>
    <recommendedName>
        <fullName evidence="10">Large-conductance mechanosensitive channel</fullName>
    </recommendedName>
</protein>
<keyword evidence="6 10" id="KW-1133">Transmembrane helix</keyword>
<dbReference type="GO" id="GO:0005886">
    <property type="term" value="C:plasma membrane"/>
    <property type="evidence" value="ECO:0007669"/>
    <property type="project" value="UniProtKB-SubCell"/>
</dbReference>
<comment type="function">
    <text evidence="10">Channel that opens in response to stretch forces in the membrane lipid bilayer. May participate in the regulation of osmotic pressure changes within the cell.</text>
</comment>
<comment type="caution">
    <text evidence="11">The sequence shown here is derived from an EMBL/GenBank/DDBJ whole genome shotgun (WGS) entry which is preliminary data.</text>
</comment>
<dbReference type="NCBIfam" id="TIGR00220">
    <property type="entry name" value="mscL"/>
    <property type="match status" value="1"/>
</dbReference>
<keyword evidence="9 10" id="KW-0407">Ion channel</keyword>
<dbReference type="PRINTS" id="PR01264">
    <property type="entry name" value="MECHCHANNEL"/>
</dbReference>
<evidence type="ECO:0000256" key="9">
    <source>
        <dbReference type="ARBA" id="ARBA00023303"/>
    </source>
</evidence>
<accession>A0A0D6PK28</accession>
<dbReference type="SUPFAM" id="SSF81330">
    <property type="entry name" value="Gated mechanosensitive channel"/>
    <property type="match status" value="1"/>
</dbReference>
<comment type="subcellular location">
    <subcellularLocation>
        <location evidence="10">Cell inner membrane</location>
        <topology evidence="10">Multi-pass membrane protein</topology>
    </subcellularLocation>
    <subcellularLocation>
        <location evidence="1">Cell membrane</location>
        <topology evidence="1">Multi-pass membrane protein</topology>
    </subcellularLocation>
</comment>
<dbReference type="RefSeq" id="WP_048880526.1">
    <property type="nucleotide sequence ID" value="NZ_BANC01000162.1"/>
</dbReference>
<evidence type="ECO:0000256" key="2">
    <source>
        <dbReference type="ARBA" id="ARBA00007254"/>
    </source>
</evidence>
<dbReference type="Proteomes" id="UP000032668">
    <property type="component" value="Unassembled WGS sequence"/>
</dbReference>